<keyword evidence="5" id="KW-0479">Metal-binding</keyword>
<dbReference type="InterPro" id="IPR010985">
    <property type="entry name" value="Ribbon_hlx_hlx"/>
</dbReference>
<dbReference type="GO" id="GO:0003700">
    <property type="term" value="F:DNA-binding transcription factor activity"/>
    <property type="evidence" value="ECO:0007669"/>
    <property type="project" value="UniProtKB-UniRule"/>
</dbReference>
<dbReference type="InterPro" id="IPR027271">
    <property type="entry name" value="Acetolactate_synth/TF_NikR_C"/>
</dbReference>
<dbReference type="InterPro" id="IPR002145">
    <property type="entry name" value="CopG"/>
</dbReference>
<dbReference type="NCBIfam" id="NF002169">
    <property type="entry name" value="PRK01002.1"/>
    <property type="match status" value="1"/>
</dbReference>
<evidence type="ECO:0000256" key="4">
    <source>
        <dbReference type="ARBA" id="ARBA00022596"/>
    </source>
</evidence>
<evidence type="ECO:0000256" key="8">
    <source>
        <dbReference type="ARBA" id="ARBA00023163"/>
    </source>
</evidence>
<dbReference type="EMBL" id="AMPO01000006">
    <property type="protein sequence ID" value="EKF85631.1"/>
    <property type="molecule type" value="Genomic_DNA"/>
</dbReference>
<keyword evidence="6 9" id="KW-0805">Transcription regulation</keyword>
<dbReference type="Gene3D" id="1.10.1220.10">
    <property type="entry name" value="Met repressor-like"/>
    <property type="match status" value="1"/>
</dbReference>
<protein>
    <recommendedName>
        <fullName evidence="9">Putative nickel-responsive regulator</fullName>
    </recommendedName>
</protein>
<comment type="cofactor">
    <cofactor evidence="1">
        <name>Ni(2+)</name>
        <dbReference type="ChEBI" id="CHEBI:49786"/>
    </cofactor>
</comment>
<evidence type="ECO:0000256" key="3">
    <source>
        <dbReference type="ARBA" id="ARBA00008478"/>
    </source>
</evidence>
<dbReference type="InterPro" id="IPR014864">
    <property type="entry name" value="TF_NikR_Ni-bd_C"/>
</dbReference>
<dbReference type="NCBIfam" id="NF003381">
    <property type="entry name" value="PRK04460.1"/>
    <property type="match status" value="1"/>
</dbReference>
<keyword evidence="13" id="KW-1185">Reference proteome</keyword>
<keyword evidence="8 9" id="KW-0804">Transcription</keyword>
<evidence type="ECO:0000256" key="7">
    <source>
        <dbReference type="ARBA" id="ARBA00023125"/>
    </source>
</evidence>
<dbReference type="InterPro" id="IPR022988">
    <property type="entry name" value="Ni_resp_reg_NikR"/>
</dbReference>
<evidence type="ECO:0000256" key="2">
    <source>
        <dbReference type="ARBA" id="ARBA00002339"/>
    </source>
</evidence>
<accession>K2QCA3</accession>
<dbReference type="GO" id="GO:0003677">
    <property type="term" value="F:DNA binding"/>
    <property type="evidence" value="ECO:0007669"/>
    <property type="project" value="UniProtKB-KW"/>
</dbReference>
<dbReference type="Gene3D" id="3.30.70.1150">
    <property type="entry name" value="ACT-like. Chain A, domain 2"/>
    <property type="match status" value="1"/>
</dbReference>
<comment type="caution">
    <text evidence="9">Lacks conserved residue(s) required for the propagation of feature annotation.</text>
</comment>
<evidence type="ECO:0000256" key="5">
    <source>
        <dbReference type="ARBA" id="ARBA00022723"/>
    </source>
</evidence>
<comment type="similarity">
    <text evidence="3 9">Belongs to the transcriptional regulatory CopG/NikR family.</text>
</comment>
<dbReference type="SUPFAM" id="SSF47598">
    <property type="entry name" value="Ribbon-helix-helix"/>
    <property type="match status" value="1"/>
</dbReference>
<dbReference type="AlphaFoldDB" id="K2QCA3"/>
<dbReference type="InterPro" id="IPR050192">
    <property type="entry name" value="CopG/NikR_regulator"/>
</dbReference>
<dbReference type="Proteomes" id="UP000007360">
    <property type="component" value="Unassembled WGS sequence"/>
</dbReference>
<feature type="domain" description="Transcription factor NikR nickel binding C-terminal" evidence="11">
    <location>
        <begin position="49"/>
        <end position="125"/>
    </location>
</feature>
<dbReference type="HAMAP" id="MF_00476">
    <property type="entry name" value="NikR"/>
    <property type="match status" value="1"/>
</dbReference>
<dbReference type="InterPro" id="IPR013321">
    <property type="entry name" value="Arc_rbn_hlx_hlx"/>
</dbReference>
<comment type="function">
    <text evidence="2 9">Transcriptional regulator.</text>
</comment>
<reference evidence="12 13" key="1">
    <citation type="journal article" date="2012" name="J. Bacteriol.">
        <title>Draft genome sequence of Methanobacterium formicicum DSM 3637, an archaebacterium isolated from the methane producer amoeba Pelomyxa palustris.</title>
        <authorList>
            <person name="Gutierrez G."/>
        </authorList>
    </citation>
    <scope>NUCLEOTIDE SEQUENCE [LARGE SCALE GENOMIC DNA]</scope>
    <source>
        <strain evidence="13">DSM 3637 / PP1</strain>
    </source>
</reference>
<organism evidence="12 13">
    <name type="scientific">Methanobacterium formicicum (strain DSM 3637 / PP1)</name>
    <dbReference type="NCBI Taxonomy" id="1204725"/>
    <lineage>
        <taxon>Archaea</taxon>
        <taxon>Methanobacteriati</taxon>
        <taxon>Methanobacteriota</taxon>
        <taxon>Methanomada group</taxon>
        <taxon>Methanobacteria</taxon>
        <taxon>Methanobacteriales</taxon>
        <taxon>Methanobacteriaceae</taxon>
        <taxon>Methanobacterium</taxon>
    </lineage>
</organism>
<dbReference type="InterPro" id="IPR045865">
    <property type="entry name" value="ACT-like_dom_sf"/>
</dbReference>
<keyword evidence="4" id="KW-0533">Nickel</keyword>
<dbReference type="PANTHER" id="PTHR34719:SF2">
    <property type="entry name" value="NICKEL-RESPONSIVE REGULATOR"/>
    <property type="match status" value="1"/>
</dbReference>
<evidence type="ECO:0000313" key="12">
    <source>
        <dbReference type="EMBL" id="EKF85631.1"/>
    </source>
</evidence>
<name>K2QCA3_METFP</name>
<gene>
    <name evidence="12" type="ORF">A994_07861</name>
</gene>
<dbReference type="Pfam" id="PF01402">
    <property type="entry name" value="RHH_1"/>
    <property type="match status" value="1"/>
</dbReference>
<evidence type="ECO:0000259" key="10">
    <source>
        <dbReference type="Pfam" id="PF01402"/>
    </source>
</evidence>
<evidence type="ECO:0000256" key="9">
    <source>
        <dbReference type="HAMAP-Rule" id="MF_00476"/>
    </source>
</evidence>
<evidence type="ECO:0000256" key="1">
    <source>
        <dbReference type="ARBA" id="ARBA00001967"/>
    </source>
</evidence>
<keyword evidence="7 9" id="KW-0238">DNA-binding</keyword>
<dbReference type="PATRIC" id="fig|1204725.3.peg.1577"/>
<dbReference type="CDD" id="cd22231">
    <property type="entry name" value="RHH_NikR_HicB-like"/>
    <property type="match status" value="1"/>
</dbReference>
<dbReference type="Pfam" id="PF08753">
    <property type="entry name" value="NikR_C"/>
    <property type="match status" value="1"/>
</dbReference>
<proteinExistence type="inferred from homology"/>
<dbReference type="GO" id="GO:0010045">
    <property type="term" value="P:response to nickel cation"/>
    <property type="evidence" value="ECO:0007669"/>
    <property type="project" value="InterPro"/>
</dbReference>
<sequence length="132" mass="15530">MSLPRKLLGEFDEVLRDRGYNSRSKGIRDALEDYIIRYQWMQEMEGERMGTIAVIFEYHYTDVLKDLADIQHDFRKQITAVMRTEIGEKYCQEIIVVKGDVKHIRDLTEKIKRLKGVEHVKLTITVSKSSSH</sequence>
<dbReference type="GO" id="GO:0016151">
    <property type="term" value="F:nickel cation binding"/>
    <property type="evidence" value="ECO:0007669"/>
    <property type="project" value="UniProtKB-UniRule"/>
</dbReference>
<dbReference type="PANTHER" id="PTHR34719">
    <property type="entry name" value="NICKEL-RESPONSIVE REGULATOR"/>
    <property type="match status" value="1"/>
</dbReference>
<dbReference type="SUPFAM" id="SSF55021">
    <property type="entry name" value="ACT-like"/>
    <property type="match status" value="1"/>
</dbReference>
<evidence type="ECO:0000259" key="11">
    <source>
        <dbReference type="Pfam" id="PF08753"/>
    </source>
</evidence>
<evidence type="ECO:0000313" key="13">
    <source>
        <dbReference type="Proteomes" id="UP000007360"/>
    </source>
</evidence>
<comment type="caution">
    <text evidence="12">The sequence shown here is derived from an EMBL/GenBank/DDBJ whole genome shotgun (WGS) entry which is preliminary data.</text>
</comment>
<evidence type="ECO:0000256" key="6">
    <source>
        <dbReference type="ARBA" id="ARBA00023015"/>
    </source>
</evidence>
<feature type="domain" description="Ribbon-helix-helix protein CopG" evidence="10">
    <location>
        <begin position="2"/>
        <end position="38"/>
    </location>
</feature>